<organism evidence="1 2">
    <name type="scientific">Candidatus Lloydbacteria bacterium RIFCSPHIGHO2_02_FULL_51_22</name>
    <dbReference type="NCBI Taxonomy" id="1798663"/>
    <lineage>
        <taxon>Bacteria</taxon>
        <taxon>Candidatus Lloydiibacteriota</taxon>
    </lineage>
</organism>
<sequence length="65" mass="8076">MYNWSTDTKELARNKDAFVLWQLEQKINYGLGTEKLKREEIEKYWHRLQIDPHRRQFFDLLLHGK</sequence>
<comment type="caution">
    <text evidence="1">The sequence shown here is derived from an EMBL/GenBank/DDBJ whole genome shotgun (WGS) entry which is preliminary data.</text>
</comment>
<accession>A0A1G2DII2</accession>
<evidence type="ECO:0000313" key="2">
    <source>
        <dbReference type="Proteomes" id="UP000178099"/>
    </source>
</evidence>
<dbReference type="EMBL" id="MHLN01000003">
    <property type="protein sequence ID" value="OGZ12618.1"/>
    <property type="molecule type" value="Genomic_DNA"/>
</dbReference>
<dbReference type="AlphaFoldDB" id="A0A1G2DII2"/>
<reference evidence="1 2" key="1">
    <citation type="journal article" date="2016" name="Nat. Commun.">
        <title>Thousands of microbial genomes shed light on interconnected biogeochemical processes in an aquifer system.</title>
        <authorList>
            <person name="Anantharaman K."/>
            <person name="Brown C.T."/>
            <person name="Hug L.A."/>
            <person name="Sharon I."/>
            <person name="Castelle C.J."/>
            <person name="Probst A.J."/>
            <person name="Thomas B.C."/>
            <person name="Singh A."/>
            <person name="Wilkins M.J."/>
            <person name="Karaoz U."/>
            <person name="Brodie E.L."/>
            <person name="Williams K.H."/>
            <person name="Hubbard S.S."/>
            <person name="Banfield J.F."/>
        </authorList>
    </citation>
    <scope>NUCLEOTIDE SEQUENCE [LARGE SCALE GENOMIC DNA]</scope>
</reference>
<gene>
    <name evidence="1" type="ORF">A3D67_04415</name>
</gene>
<name>A0A1G2DII2_9BACT</name>
<proteinExistence type="predicted"/>
<protein>
    <submittedName>
        <fullName evidence="1">Uncharacterized protein</fullName>
    </submittedName>
</protein>
<evidence type="ECO:0000313" key="1">
    <source>
        <dbReference type="EMBL" id="OGZ12618.1"/>
    </source>
</evidence>
<dbReference type="Proteomes" id="UP000178099">
    <property type="component" value="Unassembled WGS sequence"/>
</dbReference>